<dbReference type="InterPro" id="IPR004114">
    <property type="entry name" value="THUMP_dom"/>
</dbReference>
<evidence type="ECO:0000313" key="3">
    <source>
        <dbReference type="EMBL" id="AIE96831.1"/>
    </source>
</evidence>
<reference evidence="3" key="1">
    <citation type="journal article" date="2014" name="Genome Biol. Evol.">
        <title>Pangenome evidence for extensive interdomain horizontal transfer affecting lineage core and shell genes in uncultured planktonic thaumarchaeota and euryarchaeota.</title>
        <authorList>
            <person name="Deschamps P."/>
            <person name="Zivanovic Y."/>
            <person name="Moreira D."/>
            <person name="Rodriguez-Valera F."/>
            <person name="Lopez-Garcia P."/>
        </authorList>
    </citation>
    <scope>NUCLEOTIDE SEQUENCE</scope>
</reference>
<dbReference type="Pfam" id="PF02926">
    <property type="entry name" value="THUMP"/>
    <property type="match status" value="1"/>
</dbReference>
<dbReference type="GO" id="GO:0003723">
    <property type="term" value="F:RNA binding"/>
    <property type="evidence" value="ECO:0007669"/>
    <property type="project" value="UniProtKB-UniRule"/>
</dbReference>
<dbReference type="PROSITE" id="PS51165">
    <property type="entry name" value="THUMP"/>
    <property type="match status" value="1"/>
</dbReference>
<dbReference type="PANTHER" id="PTHR13452:SF10">
    <property type="entry name" value="THUMP DOMAIN-CONTAINING PROTEIN 1"/>
    <property type="match status" value="1"/>
</dbReference>
<dbReference type="AlphaFoldDB" id="A0A075G4T0"/>
<dbReference type="Gene3D" id="3.30.2300.10">
    <property type="entry name" value="THUMP superfamily"/>
    <property type="match status" value="1"/>
</dbReference>
<dbReference type="SUPFAM" id="SSF143437">
    <property type="entry name" value="THUMP domain-like"/>
    <property type="match status" value="1"/>
</dbReference>
<dbReference type="EMBL" id="KF900490">
    <property type="protein sequence ID" value="AIE96831.1"/>
    <property type="molecule type" value="Genomic_DNA"/>
</dbReference>
<protein>
    <submittedName>
        <fullName evidence="3">THUMP domain-containing protein (TAN1, THUMPD1)</fullName>
    </submittedName>
</protein>
<dbReference type="InterPro" id="IPR040183">
    <property type="entry name" value="THUMPD1-like"/>
</dbReference>
<proteinExistence type="predicted"/>
<gene>
    <name evidence="3" type="primary">TAN1</name>
    <name evidence="3" type="synonym">THUMPD1</name>
</gene>
<organism evidence="3">
    <name type="scientific">uncultured marine thaumarchaeote AD1000_88_A06</name>
    <dbReference type="NCBI Taxonomy" id="1455945"/>
    <lineage>
        <taxon>Archaea</taxon>
        <taxon>Nitrososphaerota</taxon>
        <taxon>environmental samples</taxon>
    </lineage>
</organism>
<dbReference type="GO" id="GO:0006400">
    <property type="term" value="P:tRNA modification"/>
    <property type="evidence" value="ECO:0007669"/>
    <property type="project" value="InterPro"/>
</dbReference>
<evidence type="ECO:0000256" key="1">
    <source>
        <dbReference type="PROSITE-ProRule" id="PRU00529"/>
    </source>
</evidence>
<name>A0A075G4T0_9ARCH</name>
<accession>A0A075G4T0</accession>
<dbReference type="CDD" id="cd11717">
    <property type="entry name" value="THUMP_THUMPD1_like"/>
    <property type="match status" value="1"/>
</dbReference>
<evidence type="ECO:0000259" key="2">
    <source>
        <dbReference type="PROSITE" id="PS51165"/>
    </source>
</evidence>
<sequence>MNLIITCARSLESETKNEISKILDELGDQEPEILNVGMRGILMVNTIIEPSKIIDYVKNKIIEEPWLIRYCLRIIPIQMITETEIDKIKQNVIKLKDTIQKNDSYRITIEKRNTSISSNEIITEIAKIFPNKVSLNQPDWIILIEILGNETGISILKNDGMFSLDKAKRMSD</sequence>
<dbReference type="SMART" id="SM00981">
    <property type="entry name" value="THUMP"/>
    <property type="match status" value="1"/>
</dbReference>
<keyword evidence="1" id="KW-0694">RNA-binding</keyword>
<feature type="domain" description="THUMP" evidence="2">
    <location>
        <begin position="59"/>
        <end position="157"/>
    </location>
</feature>
<dbReference type="PANTHER" id="PTHR13452">
    <property type="entry name" value="THUMP DOMAIN CONTAINING PROTEIN 1-RELATED"/>
    <property type="match status" value="1"/>
</dbReference>